<proteinExistence type="inferred from homology"/>
<evidence type="ECO:0000256" key="8">
    <source>
        <dbReference type="SAM" id="Coils"/>
    </source>
</evidence>
<reference evidence="10" key="1">
    <citation type="submission" date="2021-04" db="EMBL/GenBank/DDBJ databases">
        <authorList>
            <consortium name="Molecular Ecology Group"/>
        </authorList>
    </citation>
    <scope>NUCLEOTIDE SEQUENCE</scope>
</reference>
<comment type="function">
    <text evidence="7">Component of the MICOS complex, a large protein complex of the mitochondrial inner membrane that plays crucial roles in the maintenance of crista junctions, inner membrane architecture, and formation of contact sites to the outer membrane.</text>
</comment>
<comment type="subunit">
    <text evidence="7">Component of the mitochondrial contact site and cristae organizing system (MICOS) complex.</text>
</comment>
<dbReference type="GO" id="GO:0042407">
    <property type="term" value="P:cristae formation"/>
    <property type="evidence" value="ECO:0007669"/>
    <property type="project" value="TreeGrafter"/>
</dbReference>
<evidence type="ECO:0000256" key="2">
    <source>
        <dbReference type="ARBA" id="ARBA00022692"/>
    </source>
</evidence>
<evidence type="ECO:0000256" key="5">
    <source>
        <dbReference type="ARBA" id="ARBA00023128"/>
    </source>
</evidence>
<protein>
    <recommendedName>
        <fullName evidence="7">MICOS complex subunit MIC60</fullName>
    </recommendedName>
    <alternativeName>
        <fullName evidence="7">Mitofilin</fullName>
    </alternativeName>
</protein>
<feature type="region of interest" description="Disordered" evidence="9">
    <location>
        <begin position="160"/>
        <end position="193"/>
    </location>
</feature>
<evidence type="ECO:0000256" key="1">
    <source>
        <dbReference type="ARBA" id="ARBA00010877"/>
    </source>
</evidence>
<dbReference type="InterPro" id="IPR019133">
    <property type="entry name" value="MIC60"/>
</dbReference>
<dbReference type="Proteomes" id="UP000678393">
    <property type="component" value="Unassembled WGS sequence"/>
</dbReference>
<organism evidence="10 11">
    <name type="scientific">Candidula unifasciata</name>
    <dbReference type="NCBI Taxonomy" id="100452"/>
    <lineage>
        <taxon>Eukaryota</taxon>
        <taxon>Metazoa</taxon>
        <taxon>Spiralia</taxon>
        <taxon>Lophotrochozoa</taxon>
        <taxon>Mollusca</taxon>
        <taxon>Gastropoda</taxon>
        <taxon>Heterobranchia</taxon>
        <taxon>Euthyneura</taxon>
        <taxon>Panpulmonata</taxon>
        <taxon>Eupulmonata</taxon>
        <taxon>Stylommatophora</taxon>
        <taxon>Helicina</taxon>
        <taxon>Helicoidea</taxon>
        <taxon>Geomitridae</taxon>
        <taxon>Candidula</taxon>
    </lineage>
</organism>
<dbReference type="AlphaFoldDB" id="A0A8S4A1N3"/>
<keyword evidence="2 7" id="KW-0812">Transmembrane</keyword>
<keyword evidence="8" id="KW-0175">Coiled coil</keyword>
<evidence type="ECO:0000256" key="9">
    <source>
        <dbReference type="SAM" id="MobiDB-lite"/>
    </source>
</evidence>
<dbReference type="GO" id="GO:0061617">
    <property type="term" value="C:MICOS complex"/>
    <property type="evidence" value="ECO:0007669"/>
    <property type="project" value="TreeGrafter"/>
</dbReference>
<evidence type="ECO:0000256" key="4">
    <source>
        <dbReference type="ARBA" id="ARBA00022989"/>
    </source>
</evidence>
<feature type="region of interest" description="Disordered" evidence="9">
    <location>
        <begin position="88"/>
        <end position="117"/>
    </location>
</feature>
<dbReference type="EMBL" id="CAJHNH020006924">
    <property type="protein sequence ID" value="CAG5134222.1"/>
    <property type="molecule type" value="Genomic_DNA"/>
</dbReference>
<accession>A0A8S4A1N3</accession>
<dbReference type="PANTHER" id="PTHR15415">
    <property type="entry name" value="MITOFILIN"/>
    <property type="match status" value="1"/>
</dbReference>
<evidence type="ECO:0000313" key="11">
    <source>
        <dbReference type="Proteomes" id="UP000678393"/>
    </source>
</evidence>
<gene>
    <name evidence="10" type="ORF">CUNI_LOCUS19780</name>
</gene>
<comment type="similarity">
    <text evidence="1 7">Belongs to the MICOS complex subunit Mic60 family.</text>
</comment>
<evidence type="ECO:0000256" key="7">
    <source>
        <dbReference type="RuleBase" id="RU363000"/>
    </source>
</evidence>
<name>A0A8S4A1N3_9EUPU</name>
<keyword evidence="11" id="KW-1185">Reference proteome</keyword>
<evidence type="ECO:0000256" key="3">
    <source>
        <dbReference type="ARBA" id="ARBA00022792"/>
    </source>
</evidence>
<feature type="coiled-coil region" evidence="8">
    <location>
        <begin position="373"/>
        <end position="410"/>
    </location>
</feature>
<evidence type="ECO:0000256" key="6">
    <source>
        <dbReference type="ARBA" id="ARBA00023136"/>
    </source>
</evidence>
<comment type="caution">
    <text evidence="10">The sequence shown here is derived from an EMBL/GenBank/DDBJ whole genome shotgun (WGS) entry which is preliminary data.</text>
</comment>
<keyword evidence="3 7" id="KW-0999">Mitochondrion inner membrane</keyword>
<evidence type="ECO:0000313" key="10">
    <source>
        <dbReference type="EMBL" id="CAG5134222.1"/>
    </source>
</evidence>
<dbReference type="OrthoDB" id="10261039at2759"/>
<keyword evidence="4 7" id="KW-1133">Transmembrane helix</keyword>
<dbReference type="PANTHER" id="PTHR15415:SF7">
    <property type="entry name" value="MICOS COMPLEX SUBUNIT MIC60"/>
    <property type="match status" value="1"/>
</dbReference>
<keyword evidence="6 7" id="KW-0472">Membrane</keyword>
<dbReference type="Pfam" id="PF09731">
    <property type="entry name" value="Mitofilin"/>
    <property type="match status" value="1"/>
</dbReference>
<keyword evidence="5 7" id="KW-0496">Mitochondrion</keyword>
<comment type="subcellular location">
    <subcellularLocation>
        <location evidence="7">Mitochondrion inner membrane</location>
        <topology evidence="7">Single-pass membrane protein</topology>
    </subcellularLocation>
</comment>
<sequence>MWRARPSGKGWHFINAIKQLTTTPAPLPMPKSPAKSNTLRYLKILGFGLPATAGSLLGYVWYDPNFRQQLQANIPYVKELLEVILPESDTETPPTRKQIPEIPASFEGPPIPIISTDDKKDTAVEKGFNIIAPELVHAQHCQTSDIVRVEDLCLHFPDSSSTEKDVSVQAGSQEKIDPSAGETQLQRRDEDDKANSAALETLLHKLLANSQILVTEAVKAQTEAAASTRHHSELLKQALNNVEDVFGTDPWEAVAVANREREQALLRASEKVLELKKCVEKLQDVIQEGKNNQVTQNNPVVIDASRQLSEFMKELGNVNSQVRQAEAEANMVQKYKELVEKGRKQFQKEIESLVPAEKLSQGKLSEDELNILIAHSFRRVEQLQKQLLELQTQEQQKLNAALEIQKQEDVQLTEATISEERQRIQEEFEHEKAKLQMDYLVKLETEVRKQLARQAAAHSDHLKDVLAVQKQELTAEYHRVLQYKLLEERERFQTEVAAWISRLKGIEAAVEARAASEKLTRSAQNLWLSCIALNSLITFGSESGDDKQTKPLRSNVQAILEAANQNTFVQTVVENFPDVALDRGINTEDELKDRFYRVTRICRRLGLVDTPNSSLYSYLVSYLHSLLILDNLEALSEADEIDLNELDTFTLLAHAKYWMEKGHMDHALRFMIQLHGESRRAASDWINEARVFLETKQIVRTLMAYASASGLANTF</sequence>
<feature type="transmembrane region" description="Helical" evidence="7">
    <location>
        <begin position="41"/>
        <end position="62"/>
    </location>
</feature>